<dbReference type="SMART" id="SM00054">
    <property type="entry name" value="EFh"/>
    <property type="match status" value="2"/>
</dbReference>
<organism evidence="4 5">
    <name type="scientific">Nosema granulosis</name>
    <dbReference type="NCBI Taxonomy" id="83296"/>
    <lineage>
        <taxon>Eukaryota</taxon>
        <taxon>Fungi</taxon>
        <taxon>Fungi incertae sedis</taxon>
        <taxon>Microsporidia</taxon>
        <taxon>Nosematidae</taxon>
        <taxon>Nosema</taxon>
    </lineage>
</organism>
<gene>
    <name evidence="4" type="primary">Myl12b</name>
    <name evidence="4" type="ORF">NGRA_3531</name>
</gene>
<dbReference type="PROSITE" id="PS00018">
    <property type="entry name" value="EF_HAND_1"/>
    <property type="match status" value="1"/>
</dbReference>
<feature type="domain" description="EF-hand" evidence="3">
    <location>
        <begin position="88"/>
        <end position="123"/>
    </location>
</feature>
<accession>A0A9P6GV23</accession>
<protein>
    <submittedName>
        <fullName evidence="4">Myosin regulatory light chain 12B</fullName>
    </submittedName>
</protein>
<dbReference type="Pfam" id="PF13202">
    <property type="entry name" value="EF-hand_5"/>
    <property type="match status" value="1"/>
</dbReference>
<keyword evidence="2" id="KW-0106">Calcium</keyword>
<evidence type="ECO:0000313" key="5">
    <source>
        <dbReference type="Proteomes" id="UP000740883"/>
    </source>
</evidence>
<evidence type="ECO:0000256" key="2">
    <source>
        <dbReference type="ARBA" id="ARBA00022837"/>
    </source>
</evidence>
<evidence type="ECO:0000256" key="1">
    <source>
        <dbReference type="ARBA" id="ARBA00022737"/>
    </source>
</evidence>
<dbReference type="PROSITE" id="PS50222">
    <property type="entry name" value="EF_HAND_2"/>
    <property type="match status" value="2"/>
</dbReference>
<dbReference type="InterPro" id="IPR011992">
    <property type="entry name" value="EF-hand-dom_pair"/>
</dbReference>
<evidence type="ECO:0000259" key="3">
    <source>
        <dbReference type="PROSITE" id="PS50222"/>
    </source>
</evidence>
<keyword evidence="5" id="KW-1185">Reference proteome</keyword>
<dbReference type="CDD" id="cd00051">
    <property type="entry name" value="EFh"/>
    <property type="match status" value="1"/>
</dbReference>
<dbReference type="OrthoDB" id="429467at2759"/>
<dbReference type="GO" id="GO:0043226">
    <property type="term" value="C:organelle"/>
    <property type="evidence" value="ECO:0007669"/>
    <property type="project" value="UniProtKB-ARBA"/>
</dbReference>
<reference evidence="4 5" key="1">
    <citation type="journal article" date="2020" name="Genome Biol. Evol.">
        <title>Comparative genomics of strictly vertically transmitted, feminizing microsporidia endosymbionts of amphipod crustaceans.</title>
        <authorList>
            <person name="Cormier A."/>
            <person name="Chebbi M.A."/>
            <person name="Giraud I."/>
            <person name="Wattier R."/>
            <person name="Teixeira M."/>
            <person name="Gilbert C."/>
            <person name="Rigaud T."/>
            <person name="Cordaux R."/>
        </authorList>
    </citation>
    <scope>NUCLEOTIDE SEQUENCE [LARGE SCALE GENOMIC DNA]</scope>
    <source>
        <strain evidence="4 5">Ou3-Ou53</strain>
    </source>
</reference>
<dbReference type="SUPFAM" id="SSF47473">
    <property type="entry name" value="EF-hand"/>
    <property type="match status" value="1"/>
</dbReference>
<evidence type="ECO:0000313" key="4">
    <source>
        <dbReference type="EMBL" id="KAF9746893.1"/>
    </source>
</evidence>
<sequence length="158" mass="18145">MKRRTRRQNSNIFHMLGKNQIVELREAFNIIDTNSDGIVDRQDLEEFLNSIGSPFSEAEIDEMMQEMGSSISFMTFITMVGERLSNIDTEKQIRQALMEFDENGDGRIEESVLRKWLKGEDGLCDKDIDILIKGCVENNKVDCNLLATKIKYGEIISE</sequence>
<dbReference type="GO" id="GO:0005509">
    <property type="term" value="F:calcium ion binding"/>
    <property type="evidence" value="ECO:0007669"/>
    <property type="project" value="InterPro"/>
</dbReference>
<dbReference type="InterPro" id="IPR050403">
    <property type="entry name" value="Myosin_RLC"/>
</dbReference>
<dbReference type="InterPro" id="IPR018247">
    <property type="entry name" value="EF_Hand_1_Ca_BS"/>
</dbReference>
<dbReference type="Pfam" id="PF13499">
    <property type="entry name" value="EF-hand_7"/>
    <property type="match status" value="1"/>
</dbReference>
<dbReference type="FunFam" id="1.10.238.10:FF:000178">
    <property type="entry name" value="Calmodulin-2 A"/>
    <property type="match status" value="1"/>
</dbReference>
<keyword evidence="1" id="KW-0677">Repeat</keyword>
<name>A0A9P6GV23_9MICR</name>
<dbReference type="AlphaFoldDB" id="A0A9P6GV23"/>
<feature type="domain" description="EF-hand" evidence="3">
    <location>
        <begin position="19"/>
        <end position="54"/>
    </location>
</feature>
<dbReference type="PANTHER" id="PTHR23049">
    <property type="entry name" value="MYOSIN REGULATORY LIGHT CHAIN 2"/>
    <property type="match status" value="1"/>
</dbReference>
<dbReference type="Gene3D" id="1.10.238.10">
    <property type="entry name" value="EF-hand"/>
    <property type="match status" value="1"/>
</dbReference>
<dbReference type="InterPro" id="IPR002048">
    <property type="entry name" value="EF_hand_dom"/>
</dbReference>
<dbReference type="EMBL" id="SBJO01001372">
    <property type="protein sequence ID" value="KAF9746893.1"/>
    <property type="molecule type" value="Genomic_DNA"/>
</dbReference>
<dbReference type="Proteomes" id="UP000740883">
    <property type="component" value="Unassembled WGS sequence"/>
</dbReference>
<proteinExistence type="predicted"/>
<comment type="caution">
    <text evidence="4">The sequence shown here is derived from an EMBL/GenBank/DDBJ whole genome shotgun (WGS) entry which is preliminary data.</text>
</comment>